<dbReference type="NCBIfam" id="TIGR02937">
    <property type="entry name" value="sigma70-ECF"/>
    <property type="match status" value="1"/>
</dbReference>
<name>A0A7V8NVP3_9BACT</name>
<dbReference type="AlphaFoldDB" id="A0A7V8NVP3"/>
<sequence>DATPEQVMLESEKLRRFAAAIQLLTKSERECLLLRAGGLRYREIGEVLGIAISTVGETVERAMKKLAEKCNV</sequence>
<reference evidence="2" key="1">
    <citation type="submission" date="2020-06" db="EMBL/GenBank/DDBJ databases">
        <title>Legume-microbial interactions unlock mineral nutrients during tropical forest succession.</title>
        <authorList>
            <person name="Epihov D.Z."/>
        </authorList>
    </citation>
    <scope>NUCLEOTIDE SEQUENCE [LARGE SCALE GENOMIC DNA]</scope>
    <source>
        <strain evidence="2">Pan2503</strain>
    </source>
</reference>
<evidence type="ECO:0000313" key="2">
    <source>
        <dbReference type="EMBL" id="MBA0088312.1"/>
    </source>
</evidence>
<dbReference type="PRINTS" id="PR00038">
    <property type="entry name" value="HTHLUXR"/>
</dbReference>
<protein>
    <submittedName>
        <fullName evidence="2">Sigma-70 family RNA polymerase sigma factor</fullName>
    </submittedName>
</protein>
<dbReference type="GO" id="GO:0006352">
    <property type="term" value="P:DNA-templated transcription initiation"/>
    <property type="evidence" value="ECO:0007669"/>
    <property type="project" value="InterPro"/>
</dbReference>
<dbReference type="InterPro" id="IPR013324">
    <property type="entry name" value="RNA_pol_sigma_r3/r4-like"/>
</dbReference>
<comment type="caution">
    <text evidence="2">The sequence shown here is derived from an EMBL/GenBank/DDBJ whole genome shotgun (WGS) entry which is preliminary data.</text>
</comment>
<evidence type="ECO:0000259" key="1">
    <source>
        <dbReference type="Pfam" id="PF08281"/>
    </source>
</evidence>
<organism evidence="2 3">
    <name type="scientific">Candidatus Acidiferrum panamense</name>
    <dbReference type="NCBI Taxonomy" id="2741543"/>
    <lineage>
        <taxon>Bacteria</taxon>
        <taxon>Pseudomonadati</taxon>
        <taxon>Acidobacteriota</taxon>
        <taxon>Terriglobia</taxon>
        <taxon>Candidatus Acidiferrales</taxon>
        <taxon>Candidatus Acidiferrum</taxon>
    </lineage>
</organism>
<dbReference type="InterPro" id="IPR013249">
    <property type="entry name" value="RNA_pol_sigma70_r4_t2"/>
</dbReference>
<dbReference type="Gene3D" id="1.10.10.10">
    <property type="entry name" value="Winged helix-like DNA-binding domain superfamily/Winged helix DNA-binding domain"/>
    <property type="match status" value="1"/>
</dbReference>
<proteinExistence type="predicted"/>
<dbReference type="InterPro" id="IPR014284">
    <property type="entry name" value="RNA_pol_sigma-70_dom"/>
</dbReference>
<dbReference type="Proteomes" id="UP000567293">
    <property type="component" value="Unassembled WGS sequence"/>
</dbReference>
<dbReference type="InterPro" id="IPR036388">
    <property type="entry name" value="WH-like_DNA-bd_sf"/>
</dbReference>
<feature type="domain" description="RNA polymerase sigma factor 70 region 4 type 2" evidence="1">
    <location>
        <begin position="15"/>
        <end position="66"/>
    </location>
</feature>
<dbReference type="EMBL" id="JACDQQ010002438">
    <property type="protein sequence ID" value="MBA0088312.1"/>
    <property type="molecule type" value="Genomic_DNA"/>
</dbReference>
<feature type="non-terminal residue" evidence="2">
    <location>
        <position position="1"/>
    </location>
</feature>
<gene>
    <name evidence="2" type="ORF">HRJ53_25285</name>
</gene>
<dbReference type="Pfam" id="PF08281">
    <property type="entry name" value="Sigma70_r4_2"/>
    <property type="match status" value="1"/>
</dbReference>
<dbReference type="SUPFAM" id="SSF88659">
    <property type="entry name" value="Sigma3 and sigma4 domains of RNA polymerase sigma factors"/>
    <property type="match status" value="1"/>
</dbReference>
<keyword evidence="3" id="KW-1185">Reference proteome</keyword>
<dbReference type="InterPro" id="IPR000792">
    <property type="entry name" value="Tscrpt_reg_LuxR_C"/>
</dbReference>
<dbReference type="GO" id="GO:0003677">
    <property type="term" value="F:DNA binding"/>
    <property type="evidence" value="ECO:0007669"/>
    <property type="project" value="InterPro"/>
</dbReference>
<evidence type="ECO:0000313" key="3">
    <source>
        <dbReference type="Proteomes" id="UP000567293"/>
    </source>
</evidence>
<dbReference type="GO" id="GO:0016987">
    <property type="term" value="F:sigma factor activity"/>
    <property type="evidence" value="ECO:0007669"/>
    <property type="project" value="InterPro"/>
</dbReference>
<accession>A0A7V8NVP3</accession>